<sequence>MTEALGTESIVVTKTDSVATIWLNRPDKRNAMSHEMWTALAEHCHSLAKDHDVRVLVVRGVGGHFCAGADIGGFSGGMSDEYQAQNREAEEALAAFPRPTIAFITGSCVGGGVQIAGACDLRFADTTSKFGITPARLGIAYPTYALERAVRLVGQSAAKHLLFSAELIDAERALRIGLIDELLETEAAIERLDAFTSLLANERSLLTQIISKEMVNEVAASGGVSAQTIKRWAPVLANNPDMPEGVAAFTERRSPNFVWTPDESF</sequence>
<dbReference type="AlphaFoldDB" id="A0A094PTX7"/>
<evidence type="ECO:0000256" key="1">
    <source>
        <dbReference type="ARBA" id="ARBA00005254"/>
    </source>
</evidence>
<dbReference type="InterPro" id="IPR001753">
    <property type="entry name" value="Enoyl-CoA_hydra/iso"/>
</dbReference>
<dbReference type="InterPro" id="IPR029045">
    <property type="entry name" value="ClpP/crotonase-like_dom_sf"/>
</dbReference>
<comment type="similarity">
    <text evidence="1">Belongs to the enoyl-CoA hydratase/isomerase family.</text>
</comment>
<dbReference type="PANTHER" id="PTHR42964:SF1">
    <property type="entry name" value="POLYKETIDE BIOSYNTHESIS ENOYL-COA HYDRATASE PKSH-RELATED"/>
    <property type="match status" value="1"/>
</dbReference>
<dbReference type="Gene3D" id="1.10.12.10">
    <property type="entry name" value="Lyase 2-enoyl-coa Hydratase, Chain A, domain 2"/>
    <property type="match status" value="1"/>
</dbReference>
<protein>
    <recommendedName>
        <fullName evidence="3">Enoyl-CoA hydratase</fullName>
    </recommendedName>
</protein>
<gene>
    <name evidence="2" type="ORF">GM51_16940</name>
</gene>
<comment type="caution">
    <text evidence="2">The sequence shown here is derived from an EMBL/GenBank/DDBJ whole genome shotgun (WGS) entry which is preliminary data.</text>
</comment>
<dbReference type="PANTHER" id="PTHR42964">
    <property type="entry name" value="ENOYL-COA HYDRATASE"/>
    <property type="match status" value="1"/>
</dbReference>
<name>A0A094PTX7_9ZZZZ</name>
<accession>A0A094PTX7</accession>
<evidence type="ECO:0000313" key="2">
    <source>
        <dbReference type="EMBL" id="KGA14582.1"/>
    </source>
</evidence>
<dbReference type="Gene3D" id="3.90.226.10">
    <property type="entry name" value="2-enoyl-CoA Hydratase, Chain A, domain 1"/>
    <property type="match status" value="1"/>
</dbReference>
<proteinExistence type="inferred from homology"/>
<dbReference type="GO" id="GO:0008300">
    <property type="term" value="P:isoprenoid catabolic process"/>
    <property type="evidence" value="ECO:0007669"/>
    <property type="project" value="TreeGrafter"/>
</dbReference>
<dbReference type="SUPFAM" id="SSF52096">
    <property type="entry name" value="ClpP/crotonase"/>
    <property type="match status" value="1"/>
</dbReference>
<organism evidence="2">
    <name type="scientific">freshwater metagenome</name>
    <dbReference type="NCBI Taxonomy" id="449393"/>
    <lineage>
        <taxon>unclassified sequences</taxon>
        <taxon>metagenomes</taxon>
        <taxon>ecological metagenomes</taxon>
    </lineage>
</organism>
<reference evidence="2" key="1">
    <citation type="submission" date="2014-06" db="EMBL/GenBank/DDBJ databases">
        <title>Key roles for freshwater Actinobacteria revealed by deep metagenomic sequencing.</title>
        <authorList>
            <person name="Ghai R."/>
            <person name="Mizuno C.M."/>
            <person name="Picazo A."/>
            <person name="Camacho A."/>
            <person name="Rodriguez-Valera F."/>
        </authorList>
    </citation>
    <scope>NUCLEOTIDE SEQUENCE</scope>
</reference>
<dbReference type="Pfam" id="PF00378">
    <property type="entry name" value="ECH_1"/>
    <property type="match status" value="1"/>
</dbReference>
<dbReference type="InterPro" id="IPR014748">
    <property type="entry name" value="Enoyl-CoA_hydra_C"/>
</dbReference>
<dbReference type="CDD" id="cd06558">
    <property type="entry name" value="crotonase-like"/>
    <property type="match status" value="1"/>
</dbReference>
<evidence type="ECO:0008006" key="3">
    <source>
        <dbReference type="Google" id="ProtNLM"/>
    </source>
</evidence>
<dbReference type="InterPro" id="IPR051683">
    <property type="entry name" value="Enoyl-CoA_Hydratase/Isomerase"/>
</dbReference>
<dbReference type="EMBL" id="JNSL01000143">
    <property type="protein sequence ID" value="KGA14582.1"/>
    <property type="molecule type" value="Genomic_DNA"/>
</dbReference>